<dbReference type="PROSITE" id="PS51387">
    <property type="entry name" value="FAD_PCMH"/>
    <property type="match status" value="1"/>
</dbReference>
<evidence type="ECO:0000256" key="8">
    <source>
        <dbReference type="ARBA" id="ARBA00022827"/>
    </source>
</evidence>
<feature type="domain" description="FAD-binding PCMH-type" evidence="17">
    <location>
        <begin position="29"/>
        <end position="194"/>
    </location>
</feature>
<keyword evidence="6 16" id="KW-0132">Cell division</keyword>
<evidence type="ECO:0000313" key="18">
    <source>
        <dbReference type="EMBL" id="SEF59662.1"/>
    </source>
</evidence>
<evidence type="ECO:0000256" key="10">
    <source>
        <dbReference type="ARBA" id="ARBA00022960"/>
    </source>
</evidence>
<dbReference type="AlphaFoldDB" id="A0A1H5T9W0"/>
<dbReference type="InterPro" id="IPR016167">
    <property type="entry name" value="FAD-bd_PCMH_sub1"/>
</dbReference>
<dbReference type="EC" id="1.3.1.98" evidence="16"/>
<evidence type="ECO:0000256" key="13">
    <source>
        <dbReference type="ARBA" id="ARBA00023306"/>
    </source>
</evidence>
<dbReference type="GO" id="GO:0009252">
    <property type="term" value="P:peptidoglycan biosynthetic process"/>
    <property type="evidence" value="ECO:0007669"/>
    <property type="project" value="UniProtKB-UniRule"/>
</dbReference>
<keyword evidence="9 16" id="KW-0521">NADP</keyword>
<proteinExistence type="inferred from homology"/>
<dbReference type="NCBIfam" id="TIGR00179">
    <property type="entry name" value="murB"/>
    <property type="match status" value="1"/>
</dbReference>
<dbReference type="InterPro" id="IPR036318">
    <property type="entry name" value="FAD-bd_PCMH-like_sf"/>
</dbReference>
<evidence type="ECO:0000256" key="2">
    <source>
        <dbReference type="ARBA" id="ARBA00003921"/>
    </source>
</evidence>
<gene>
    <name evidence="16" type="primary">murB</name>
    <name evidence="18" type="ORF">SAMN05660865_00576</name>
</gene>
<dbReference type="GO" id="GO:0071555">
    <property type="term" value="P:cell wall organization"/>
    <property type="evidence" value="ECO:0007669"/>
    <property type="project" value="UniProtKB-KW"/>
</dbReference>
<dbReference type="Gene3D" id="3.30.465.10">
    <property type="match status" value="1"/>
</dbReference>
<dbReference type="OrthoDB" id="9804753at2"/>
<comment type="similarity">
    <text evidence="16">Belongs to the MurB family.</text>
</comment>
<dbReference type="PANTHER" id="PTHR21071">
    <property type="entry name" value="UDP-N-ACETYLENOLPYRUVOYLGLUCOSAMINE REDUCTASE"/>
    <property type="match status" value="1"/>
</dbReference>
<dbReference type="HAMAP" id="MF_00037">
    <property type="entry name" value="MurB"/>
    <property type="match status" value="1"/>
</dbReference>
<evidence type="ECO:0000256" key="11">
    <source>
        <dbReference type="ARBA" id="ARBA00022984"/>
    </source>
</evidence>
<dbReference type="SUPFAM" id="SSF56194">
    <property type="entry name" value="Uridine diphospho-N-Acetylenolpyruvylglucosamine reductase, MurB, C-terminal domain"/>
    <property type="match status" value="1"/>
</dbReference>
<evidence type="ECO:0000259" key="17">
    <source>
        <dbReference type="PROSITE" id="PS51387"/>
    </source>
</evidence>
<evidence type="ECO:0000256" key="12">
    <source>
        <dbReference type="ARBA" id="ARBA00023002"/>
    </source>
</evidence>
<comment type="subcellular location">
    <subcellularLocation>
        <location evidence="3 16">Cytoplasm</location>
    </subcellularLocation>
</comment>
<dbReference type="Pfam" id="PF02873">
    <property type="entry name" value="MurB_C"/>
    <property type="match status" value="1"/>
</dbReference>
<dbReference type="InterPro" id="IPR036635">
    <property type="entry name" value="MurB_C_sf"/>
</dbReference>
<evidence type="ECO:0000256" key="5">
    <source>
        <dbReference type="ARBA" id="ARBA00022490"/>
    </source>
</evidence>
<dbReference type="GO" id="GO:0005829">
    <property type="term" value="C:cytosol"/>
    <property type="evidence" value="ECO:0007669"/>
    <property type="project" value="TreeGrafter"/>
</dbReference>
<comment type="catalytic activity">
    <reaction evidence="15 16">
        <text>UDP-N-acetyl-alpha-D-muramate + NADP(+) = UDP-N-acetyl-3-O-(1-carboxyvinyl)-alpha-D-glucosamine + NADPH + H(+)</text>
        <dbReference type="Rhea" id="RHEA:12248"/>
        <dbReference type="ChEBI" id="CHEBI:15378"/>
        <dbReference type="ChEBI" id="CHEBI:57783"/>
        <dbReference type="ChEBI" id="CHEBI:58349"/>
        <dbReference type="ChEBI" id="CHEBI:68483"/>
        <dbReference type="ChEBI" id="CHEBI:70757"/>
        <dbReference type="EC" id="1.3.1.98"/>
    </reaction>
</comment>
<evidence type="ECO:0000256" key="14">
    <source>
        <dbReference type="ARBA" id="ARBA00023316"/>
    </source>
</evidence>
<dbReference type="InterPro" id="IPR003170">
    <property type="entry name" value="MurB"/>
</dbReference>
<evidence type="ECO:0000256" key="9">
    <source>
        <dbReference type="ARBA" id="ARBA00022857"/>
    </source>
</evidence>
<dbReference type="GO" id="GO:0071949">
    <property type="term" value="F:FAD binding"/>
    <property type="evidence" value="ECO:0007669"/>
    <property type="project" value="InterPro"/>
</dbReference>
<evidence type="ECO:0000256" key="16">
    <source>
        <dbReference type="HAMAP-Rule" id="MF_00037"/>
    </source>
</evidence>
<dbReference type="NCBIfam" id="NF010480">
    <property type="entry name" value="PRK13905.1"/>
    <property type="match status" value="1"/>
</dbReference>
<dbReference type="InterPro" id="IPR016169">
    <property type="entry name" value="FAD-bd_PCMH_sub2"/>
</dbReference>
<protein>
    <recommendedName>
        <fullName evidence="16">UDP-N-acetylenolpyruvoylglucosamine reductase</fullName>
        <ecNumber evidence="16">1.3.1.98</ecNumber>
    </recommendedName>
    <alternativeName>
        <fullName evidence="16">UDP-N-acetylmuramate dehydrogenase</fullName>
    </alternativeName>
</protein>
<evidence type="ECO:0000313" key="19">
    <source>
        <dbReference type="Proteomes" id="UP000242850"/>
    </source>
</evidence>
<dbReference type="Proteomes" id="UP000242850">
    <property type="component" value="Unassembled WGS sequence"/>
</dbReference>
<dbReference type="PANTHER" id="PTHR21071:SF4">
    <property type="entry name" value="UDP-N-ACETYLENOLPYRUVOYLGLUCOSAMINE REDUCTASE"/>
    <property type="match status" value="1"/>
</dbReference>
<keyword evidence="19" id="KW-1185">Reference proteome</keyword>
<evidence type="ECO:0000256" key="6">
    <source>
        <dbReference type="ARBA" id="ARBA00022618"/>
    </source>
</evidence>
<comment type="pathway">
    <text evidence="4 16">Cell wall biogenesis; peptidoglycan biosynthesis.</text>
</comment>
<keyword evidence="7 16" id="KW-0285">Flavoprotein</keyword>
<keyword evidence="8 16" id="KW-0274">FAD</keyword>
<dbReference type="InterPro" id="IPR011601">
    <property type="entry name" value="MurB_C"/>
</dbReference>
<accession>A0A1H5T9W0</accession>
<reference evidence="19" key="1">
    <citation type="submission" date="2016-10" db="EMBL/GenBank/DDBJ databases">
        <authorList>
            <person name="Varghese N."/>
            <person name="Submissions S."/>
        </authorList>
    </citation>
    <scope>NUCLEOTIDE SEQUENCE [LARGE SCALE GENOMIC DNA]</scope>
    <source>
        <strain evidence="19">DSM 5463</strain>
    </source>
</reference>
<keyword evidence="11 16" id="KW-0573">Peptidoglycan synthesis</keyword>
<dbReference type="EMBL" id="FNUK01000005">
    <property type="protein sequence ID" value="SEF59662.1"/>
    <property type="molecule type" value="Genomic_DNA"/>
</dbReference>
<comment type="cofactor">
    <cofactor evidence="1 16">
        <name>FAD</name>
        <dbReference type="ChEBI" id="CHEBI:57692"/>
    </cofactor>
</comment>
<evidence type="ECO:0000256" key="1">
    <source>
        <dbReference type="ARBA" id="ARBA00001974"/>
    </source>
</evidence>
<dbReference type="SUPFAM" id="SSF56176">
    <property type="entry name" value="FAD-binding/transporter-associated domain-like"/>
    <property type="match status" value="1"/>
</dbReference>
<dbReference type="GO" id="GO:0051301">
    <property type="term" value="P:cell division"/>
    <property type="evidence" value="ECO:0007669"/>
    <property type="project" value="UniProtKB-KW"/>
</dbReference>
<keyword evidence="13 16" id="KW-0131">Cell cycle</keyword>
<evidence type="ECO:0000256" key="15">
    <source>
        <dbReference type="ARBA" id="ARBA00048914"/>
    </source>
</evidence>
<comment type="function">
    <text evidence="2 16">Cell wall formation.</text>
</comment>
<dbReference type="GO" id="GO:0008360">
    <property type="term" value="P:regulation of cell shape"/>
    <property type="evidence" value="ECO:0007669"/>
    <property type="project" value="UniProtKB-KW"/>
</dbReference>
<dbReference type="Pfam" id="PF01565">
    <property type="entry name" value="FAD_binding_4"/>
    <property type="match status" value="1"/>
</dbReference>
<dbReference type="Gene3D" id="3.30.43.10">
    <property type="entry name" value="Uridine Diphospho-n-acetylenolpyruvylglucosamine Reductase, domain 2"/>
    <property type="match status" value="1"/>
</dbReference>
<dbReference type="Gene3D" id="3.90.78.10">
    <property type="entry name" value="UDP-N-acetylenolpyruvoylglucosamine reductase, C-terminal domain"/>
    <property type="match status" value="1"/>
</dbReference>
<feature type="active site" description="Proton donor" evidence="16">
    <location>
        <position position="223"/>
    </location>
</feature>
<keyword evidence="12 16" id="KW-0560">Oxidoreductase</keyword>
<keyword evidence="14 16" id="KW-0961">Cell wall biogenesis/degradation</keyword>
<dbReference type="InterPro" id="IPR006094">
    <property type="entry name" value="Oxid_FAD_bind_N"/>
</dbReference>
<keyword evidence="5 16" id="KW-0963">Cytoplasm</keyword>
<evidence type="ECO:0000256" key="7">
    <source>
        <dbReference type="ARBA" id="ARBA00022630"/>
    </source>
</evidence>
<dbReference type="InterPro" id="IPR016166">
    <property type="entry name" value="FAD-bd_PCMH"/>
</dbReference>
<feature type="active site" evidence="16">
    <location>
        <position position="293"/>
    </location>
</feature>
<feature type="active site" evidence="16">
    <location>
        <position position="173"/>
    </location>
</feature>
<dbReference type="GO" id="GO:0008762">
    <property type="term" value="F:UDP-N-acetylmuramate dehydrogenase activity"/>
    <property type="evidence" value="ECO:0007669"/>
    <property type="project" value="UniProtKB-UniRule"/>
</dbReference>
<organism evidence="18 19">
    <name type="scientific">Caloramator fervidus</name>
    <dbReference type="NCBI Taxonomy" id="29344"/>
    <lineage>
        <taxon>Bacteria</taxon>
        <taxon>Bacillati</taxon>
        <taxon>Bacillota</taxon>
        <taxon>Clostridia</taxon>
        <taxon>Eubacteriales</taxon>
        <taxon>Clostridiaceae</taxon>
        <taxon>Caloramator</taxon>
    </lineage>
</organism>
<evidence type="ECO:0000256" key="3">
    <source>
        <dbReference type="ARBA" id="ARBA00004496"/>
    </source>
</evidence>
<dbReference type="RefSeq" id="WP_103895581.1">
    <property type="nucleotide sequence ID" value="NZ_FNUK01000005.1"/>
</dbReference>
<keyword evidence="10 16" id="KW-0133">Cell shape</keyword>
<dbReference type="UniPathway" id="UPA00219"/>
<name>A0A1H5T9W0_9CLOT</name>
<evidence type="ECO:0000256" key="4">
    <source>
        <dbReference type="ARBA" id="ARBA00004752"/>
    </source>
</evidence>
<sequence>MDIQKELEKVLNKEQILINEPMKKHTSFKIGGPADFLVIPYTKEELIEVINFCTKNNINFYLIGNGSNLLVSDKGIRGVVIKTTGLSKVEVKDNIIIAECGASLAKVSKKALENSLKGMEFASGIPGSIGGAIFMNAGAYGGEMKDIVERVLVLDKEGNLKILNKDDLEFAYRYSNVQKNGYIVLEVELKLEKGDYEEIKRVMDELNGKRVEKQPLNFPSAGSVFKRPQGYFAGKLIEDAGLKGMRIGGAMVSEKHAGFIINYDNATCEDVLNLIKLIQDKVYEKFGVKLETEIKFVGE</sequence>